<dbReference type="InterPro" id="IPR051988">
    <property type="entry name" value="HRR_RAD51_Paralog"/>
</dbReference>
<dbReference type="AlphaFoldDB" id="A0A6G1I6J6"/>
<feature type="coiled-coil region" evidence="3">
    <location>
        <begin position="143"/>
        <end position="170"/>
    </location>
</feature>
<dbReference type="GO" id="GO:0003697">
    <property type="term" value="F:single-stranded DNA binding"/>
    <property type="evidence" value="ECO:0007669"/>
    <property type="project" value="TreeGrafter"/>
</dbReference>
<dbReference type="GO" id="GO:0000723">
    <property type="term" value="P:telomere maintenance"/>
    <property type="evidence" value="ECO:0007669"/>
    <property type="project" value="TreeGrafter"/>
</dbReference>
<dbReference type="OrthoDB" id="336321at2759"/>
<name>A0A6G1I6J6_9PEZI</name>
<dbReference type="EMBL" id="ML996689">
    <property type="protein sequence ID" value="KAF2403615.1"/>
    <property type="molecule type" value="Genomic_DNA"/>
</dbReference>
<keyword evidence="3" id="KW-0175">Coiled coil</keyword>
<dbReference type="GO" id="GO:0033063">
    <property type="term" value="C:Rad51B-Rad51C-Rad51D-XRCC2 complex"/>
    <property type="evidence" value="ECO:0007669"/>
    <property type="project" value="TreeGrafter"/>
</dbReference>
<keyword evidence="2" id="KW-0539">Nucleus</keyword>
<evidence type="ECO:0000313" key="6">
    <source>
        <dbReference type="Proteomes" id="UP000799640"/>
    </source>
</evidence>
<dbReference type="GO" id="GO:0042148">
    <property type="term" value="P:DNA strand invasion"/>
    <property type="evidence" value="ECO:0007669"/>
    <property type="project" value="TreeGrafter"/>
</dbReference>
<dbReference type="PANTHER" id="PTHR46457">
    <property type="entry name" value="DNA REPAIR PROTEIN RAD51 HOMOLOG 4"/>
    <property type="match status" value="1"/>
</dbReference>
<keyword evidence="5" id="KW-0378">Hydrolase</keyword>
<keyword evidence="6" id="KW-1185">Reference proteome</keyword>
<dbReference type="Proteomes" id="UP000799640">
    <property type="component" value="Unassembled WGS sequence"/>
</dbReference>
<sequence length="387" mass="42295">MATTEAEPASPHLASQVLRSDSGSATRRRLGSGCAAVDAALDGGLEYGRVSCISGEGGVGKTLLALHFIAKHLVSGREVQATVIDSVGTFDVFRLQEVVLSRLRDMGQHDETKQTHTDAGVTTERVPEDEILDRVKLMRVFDIEGLLEALDELKTETESALDDLRKLRNDAATDKQLEIPDSEDEGDEMLFDEVSPLEPSPSDMTNLPGEAAAKEGLLVIDNITSVINPLLKRNYVQAQAQLTEVLRALSQLARSSNMCILLINTAMSPRSNHTVSVKKSTQMLDHPSPEEMSSLSSQLESISIFESATVRPALGKTLSNAVDLYLLAHMLPKHKRDADMFYNTELGSKHRAELVNILEVLSDRWDQRVGNFGAFTVKGGIQLEDAF</sequence>
<dbReference type="SUPFAM" id="SSF52540">
    <property type="entry name" value="P-loop containing nucleoside triphosphate hydrolases"/>
    <property type="match status" value="1"/>
</dbReference>
<accession>A0A6G1I6J6</accession>
<dbReference type="GO" id="GO:0005815">
    <property type="term" value="C:microtubule organizing center"/>
    <property type="evidence" value="ECO:0007669"/>
    <property type="project" value="TreeGrafter"/>
</dbReference>
<protein>
    <submittedName>
        <fullName evidence="5">P-loop containing nucleoside triphosphate hydrolase protein</fullName>
    </submittedName>
</protein>
<dbReference type="PANTHER" id="PTHR46457:SF1">
    <property type="entry name" value="DNA REPAIR PROTEIN RAD51 HOMOLOG 4"/>
    <property type="match status" value="1"/>
</dbReference>
<comment type="subcellular location">
    <subcellularLocation>
        <location evidence="1">Nucleus</location>
    </subcellularLocation>
</comment>
<reference evidence="5" key="1">
    <citation type="journal article" date="2020" name="Stud. Mycol.">
        <title>101 Dothideomycetes genomes: a test case for predicting lifestyles and emergence of pathogens.</title>
        <authorList>
            <person name="Haridas S."/>
            <person name="Albert R."/>
            <person name="Binder M."/>
            <person name="Bloem J."/>
            <person name="Labutti K."/>
            <person name="Salamov A."/>
            <person name="Andreopoulos B."/>
            <person name="Baker S."/>
            <person name="Barry K."/>
            <person name="Bills G."/>
            <person name="Bluhm B."/>
            <person name="Cannon C."/>
            <person name="Castanera R."/>
            <person name="Culley D."/>
            <person name="Daum C."/>
            <person name="Ezra D."/>
            <person name="Gonzalez J."/>
            <person name="Henrissat B."/>
            <person name="Kuo A."/>
            <person name="Liang C."/>
            <person name="Lipzen A."/>
            <person name="Lutzoni F."/>
            <person name="Magnuson J."/>
            <person name="Mondo S."/>
            <person name="Nolan M."/>
            <person name="Ohm R."/>
            <person name="Pangilinan J."/>
            <person name="Park H.-J."/>
            <person name="Ramirez L."/>
            <person name="Alfaro M."/>
            <person name="Sun H."/>
            <person name="Tritt A."/>
            <person name="Yoshinaga Y."/>
            <person name="Zwiers L.-H."/>
            <person name="Turgeon B."/>
            <person name="Goodwin S."/>
            <person name="Spatafora J."/>
            <person name="Crous P."/>
            <person name="Grigoriev I."/>
        </authorList>
    </citation>
    <scope>NUCLEOTIDE SEQUENCE</scope>
    <source>
        <strain evidence="5">CBS 262.69</strain>
    </source>
</reference>
<dbReference type="Gene3D" id="3.40.50.300">
    <property type="entry name" value="P-loop containing nucleotide triphosphate hydrolases"/>
    <property type="match status" value="1"/>
</dbReference>
<proteinExistence type="predicted"/>
<gene>
    <name evidence="5" type="ORF">EJ06DRAFT_579598</name>
</gene>
<evidence type="ECO:0000313" key="5">
    <source>
        <dbReference type="EMBL" id="KAF2403615.1"/>
    </source>
</evidence>
<feature type="region of interest" description="Disordered" evidence="4">
    <location>
        <begin position="1"/>
        <end position="25"/>
    </location>
</feature>
<dbReference type="InterPro" id="IPR027417">
    <property type="entry name" value="P-loop_NTPase"/>
</dbReference>
<evidence type="ECO:0000256" key="1">
    <source>
        <dbReference type="ARBA" id="ARBA00004123"/>
    </source>
</evidence>
<dbReference type="GO" id="GO:0005657">
    <property type="term" value="C:replication fork"/>
    <property type="evidence" value="ECO:0007669"/>
    <property type="project" value="TreeGrafter"/>
</dbReference>
<dbReference type="GO" id="GO:0008094">
    <property type="term" value="F:ATP-dependent activity, acting on DNA"/>
    <property type="evidence" value="ECO:0007669"/>
    <property type="project" value="TreeGrafter"/>
</dbReference>
<evidence type="ECO:0000256" key="2">
    <source>
        <dbReference type="ARBA" id="ARBA00023242"/>
    </source>
</evidence>
<dbReference type="GO" id="GO:0000724">
    <property type="term" value="P:double-strand break repair via homologous recombination"/>
    <property type="evidence" value="ECO:0007669"/>
    <property type="project" value="TreeGrafter"/>
</dbReference>
<dbReference type="GO" id="GO:0016787">
    <property type="term" value="F:hydrolase activity"/>
    <property type="evidence" value="ECO:0007669"/>
    <property type="project" value="UniProtKB-KW"/>
</dbReference>
<evidence type="ECO:0000256" key="3">
    <source>
        <dbReference type="SAM" id="Coils"/>
    </source>
</evidence>
<evidence type="ECO:0000256" key="4">
    <source>
        <dbReference type="SAM" id="MobiDB-lite"/>
    </source>
</evidence>
<dbReference type="GO" id="GO:0000400">
    <property type="term" value="F:four-way junction DNA binding"/>
    <property type="evidence" value="ECO:0007669"/>
    <property type="project" value="TreeGrafter"/>
</dbReference>
<organism evidence="5 6">
    <name type="scientific">Trichodelitschia bisporula</name>
    <dbReference type="NCBI Taxonomy" id="703511"/>
    <lineage>
        <taxon>Eukaryota</taxon>
        <taxon>Fungi</taxon>
        <taxon>Dikarya</taxon>
        <taxon>Ascomycota</taxon>
        <taxon>Pezizomycotina</taxon>
        <taxon>Dothideomycetes</taxon>
        <taxon>Dothideomycetes incertae sedis</taxon>
        <taxon>Phaeotrichales</taxon>
        <taxon>Phaeotrichaceae</taxon>
        <taxon>Trichodelitschia</taxon>
    </lineage>
</organism>
<dbReference type="GO" id="GO:0007131">
    <property type="term" value="P:reciprocal meiotic recombination"/>
    <property type="evidence" value="ECO:0007669"/>
    <property type="project" value="TreeGrafter"/>
</dbReference>